<evidence type="ECO:0000313" key="9">
    <source>
        <dbReference type="EMBL" id="SUZ63010.1"/>
    </source>
</evidence>
<evidence type="ECO:0000256" key="1">
    <source>
        <dbReference type="ARBA" id="ARBA00022490"/>
    </source>
</evidence>
<proteinExistence type="inferred from homology"/>
<evidence type="ECO:0000259" key="8">
    <source>
        <dbReference type="SMART" id="SM00359"/>
    </source>
</evidence>
<dbReference type="SUPFAM" id="SSF53633">
    <property type="entry name" value="Carbamate kinase-like"/>
    <property type="match status" value="1"/>
</dbReference>
<accession>A0A381P7Y0</accession>
<dbReference type="InterPro" id="IPR005715">
    <property type="entry name" value="Glu_5kinase/COase_Synthase"/>
</dbReference>
<dbReference type="NCBIfam" id="TIGR01027">
    <property type="entry name" value="proB"/>
    <property type="match status" value="1"/>
</dbReference>
<dbReference type="CDD" id="cd21157">
    <property type="entry name" value="PUA_G5K"/>
    <property type="match status" value="1"/>
</dbReference>
<dbReference type="InterPro" id="IPR015947">
    <property type="entry name" value="PUA-like_sf"/>
</dbReference>
<dbReference type="PROSITE" id="PS00902">
    <property type="entry name" value="GLUTAMATE_5_KINASE"/>
    <property type="match status" value="1"/>
</dbReference>
<dbReference type="InterPro" id="IPR041739">
    <property type="entry name" value="G5K_ProB"/>
</dbReference>
<dbReference type="InterPro" id="IPR011529">
    <property type="entry name" value="Glu_5kinase"/>
</dbReference>
<evidence type="ECO:0000256" key="4">
    <source>
        <dbReference type="ARBA" id="ARBA00022679"/>
    </source>
</evidence>
<dbReference type="GO" id="GO:0003723">
    <property type="term" value="F:RNA binding"/>
    <property type="evidence" value="ECO:0007669"/>
    <property type="project" value="InterPro"/>
</dbReference>
<reference evidence="9" key="1">
    <citation type="submission" date="2018-05" db="EMBL/GenBank/DDBJ databases">
        <authorList>
            <person name="Lanie J.A."/>
            <person name="Ng W.-L."/>
            <person name="Kazmierczak K.M."/>
            <person name="Andrzejewski T.M."/>
            <person name="Davidsen T.M."/>
            <person name="Wayne K.J."/>
            <person name="Tettelin H."/>
            <person name="Glass J.I."/>
            <person name="Rusch D."/>
            <person name="Podicherti R."/>
            <person name="Tsui H.-C.T."/>
            <person name="Winkler M.E."/>
        </authorList>
    </citation>
    <scope>NUCLEOTIDE SEQUENCE</scope>
</reference>
<dbReference type="PROSITE" id="PS50890">
    <property type="entry name" value="PUA"/>
    <property type="match status" value="1"/>
</dbReference>
<dbReference type="GO" id="GO:0004349">
    <property type="term" value="F:glutamate 5-kinase activity"/>
    <property type="evidence" value="ECO:0007669"/>
    <property type="project" value="InterPro"/>
</dbReference>
<dbReference type="GO" id="GO:0005524">
    <property type="term" value="F:ATP binding"/>
    <property type="evidence" value="ECO:0007669"/>
    <property type="project" value="UniProtKB-KW"/>
</dbReference>
<dbReference type="Pfam" id="PF01472">
    <property type="entry name" value="PUA"/>
    <property type="match status" value="1"/>
</dbReference>
<dbReference type="InterPro" id="IPR019797">
    <property type="entry name" value="Glutamate_5-kinase_CS"/>
</dbReference>
<dbReference type="EMBL" id="UINC01000903">
    <property type="protein sequence ID" value="SUZ63010.1"/>
    <property type="molecule type" value="Genomic_DNA"/>
</dbReference>
<dbReference type="SMART" id="SM00359">
    <property type="entry name" value="PUA"/>
    <property type="match status" value="1"/>
</dbReference>
<evidence type="ECO:0000256" key="5">
    <source>
        <dbReference type="ARBA" id="ARBA00022741"/>
    </source>
</evidence>
<evidence type="ECO:0000256" key="7">
    <source>
        <dbReference type="ARBA" id="ARBA00022840"/>
    </source>
</evidence>
<keyword evidence="4" id="KW-0808">Transferase</keyword>
<keyword evidence="2" id="KW-0028">Amino-acid biosynthesis</keyword>
<dbReference type="InterPro" id="IPR036393">
    <property type="entry name" value="AceGlu_kinase-like_sf"/>
</dbReference>
<dbReference type="GO" id="GO:0008652">
    <property type="term" value="P:amino acid biosynthetic process"/>
    <property type="evidence" value="ECO:0007669"/>
    <property type="project" value="UniProtKB-KW"/>
</dbReference>
<evidence type="ECO:0000256" key="2">
    <source>
        <dbReference type="ARBA" id="ARBA00022605"/>
    </source>
</evidence>
<keyword evidence="5" id="KW-0547">Nucleotide-binding</keyword>
<dbReference type="PANTHER" id="PTHR43654:SF1">
    <property type="entry name" value="ISOPENTENYL PHOSPHATE KINASE"/>
    <property type="match status" value="1"/>
</dbReference>
<evidence type="ECO:0000256" key="3">
    <source>
        <dbReference type="ARBA" id="ARBA00022650"/>
    </source>
</evidence>
<dbReference type="Pfam" id="PF00696">
    <property type="entry name" value="AA_kinase"/>
    <property type="match status" value="1"/>
</dbReference>
<dbReference type="PRINTS" id="PR00474">
    <property type="entry name" value="GLU5KINASE"/>
</dbReference>
<dbReference type="CDD" id="cd04242">
    <property type="entry name" value="AAK_G5K_ProB"/>
    <property type="match status" value="1"/>
</dbReference>
<dbReference type="Gene3D" id="2.30.130.10">
    <property type="entry name" value="PUA domain"/>
    <property type="match status" value="1"/>
</dbReference>
<dbReference type="InterPro" id="IPR002478">
    <property type="entry name" value="PUA"/>
</dbReference>
<feature type="domain" description="PUA" evidence="8">
    <location>
        <begin position="278"/>
        <end position="357"/>
    </location>
</feature>
<sequence>MARTIVVKVGTSSITDDEGVIDRALVAKLCDEVAVLHGDGHRVVVVTSGAIAAGLPALGMGGNQRPRDSVTLQAVSAVGQGNLIGTYQEALGHHGLVAGQVLLAPLDFFVRAQYLHARGTLTRLLELGVVPVVNENDAIADDEIRFGDNDRIAALVAHLVEADLLVLLTDTPGLFTADPRLDAGASLIEEIVEIDHELEGLAGGTGSKRGSGGMASKLAAAKIAAWSGVPSVIADAGRQGVVIDAVAGKPGVGTVVRARQGRLGARRLWIAFAVGSSGQIAVDAGARRALEERRVSLLPAGVTGVDGKFEAGVAVEVVDSDGAVFAKGLVRHDAEQLRAILGCRTGELPEGVPHEVIHADDLVVLPR</sequence>
<keyword evidence="3" id="KW-0641">Proline biosynthesis</keyword>
<dbReference type="InterPro" id="IPR001057">
    <property type="entry name" value="Glu/AcGlu_kinase"/>
</dbReference>
<dbReference type="GO" id="GO:0005829">
    <property type="term" value="C:cytosol"/>
    <property type="evidence" value="ECO:0007669"/>
    <property type="project" value="TreeGrafter"/>
</dbReference>
<keyword evidence="1" id="KW-0963">Cytoplasm</keyword>
<gene>
    <name evidence="9" type="ORF">METZ01_LOCUS15864</name>
</gene>
<keyword evidence="7" id="KW-0067">ATP-binding</keyword>
<organism evidence="9">
    <name type="scientific">marine metagenome</name>
    <dbReference type="NCBI Taxonomy" id="408172"/>
    <lineage>
        <taxon>unclassified sequences</taxon>
        <taxon>metagenomes</taxon>
        <taxon>ecological metagenomes</taxon>
    </lineage>
</organism>
<dbReference type="AlphaFoldDB" id="A0A381P7Y0"/>
<dbReference type="HAMAP" id="MF_00456">
    <property type="entry name" value="ProB"/>
    <property type="match status" value="1"/>
</dbReference>
<dbReference type="Gene3D" id="3.40.1160.10">
    <property type="entry name" value="Acetylglutamate kinase-like"/>
    <property type="match status" value="1"/>
</dbReference>
<dbReference type="FunFam" id="3.40.1160.10:FF:000018">
    <property type="entry name" value="Glutamate 5-kinase"/>
    <property type="match status" value="1"/>
</dbReference>
<dbReference type="PIRSF" id="PIRSF000729">
    <property type="entry name" value="GK"/>
    <property type="match status" value="1"/>
</dbReference>
<protein>
    <recommendedName>
        <fullName evidence="8">PUA domain-containing protein</fullName>
    </recommendedName>
</protein>
<dbReference type="InterPro" id="IPR036974">
    <property type="entry name" value="PUA_sf"/>
</dbReference>
<evidence type="ECO:0000256" key="6">
    <source>
        <dbReference type="ARBA" id="ARBA00022777"/>
    </source>
</evidence>
<dbReference type="SUPFAM" id="SSF88697">
    <property type="entry name" value="PUA domain-like"/>
    <property type="match status" value="1"/>
</dbReference>
<dbReference type="PANTHER" id="PTHR43654">
    <property type="entry name" value="GLUTAMATE 5-KINASE"/>
    <property type="match status" value="1"/>
</dbReference>
<dbReference type="InterPro" id="IPR001048">
    <property type="entry name" value="Asp/Glu/Uridylate_kinase"/>
</dbReference>
<name>A0A381P7Y0_9ZZZZ</name>
<keyword evidence="6" id="KW-0418">Kinase</keyword>